<dbReference type="InterPro" id="IPR044730">
    <property type="entry name" value="RNase_H-like_dom_plant"/>
</dbReference>
<dbReference type="Gene3D" id="3.30.420.10">
    <property type="entry name" value="Ribonuclease H-like superfamily/Ribonuclease H"/>
    <property type="match status" value="1"/>
</dbReference>
<dbReference type="CDD" id="cd06222">
    <property type="entry name" value="RNase_H_like"/>
    <property type="match status" value="1"/>
</dbReference>
<organism evidence="2 3">
    <name type="scientific">Rubroshorea leprosula</name>
    <dbReference type="NCBI Taxonomy" id="152421"/>
    <lineage>
        <taxon>Eukaryota</taxon>
        <taxon>Viridiplantae</taxon>
        <taxon>Streptophyta</taxon>
        <taxon>Embryophyta</taxon>
        <taxon>Tracheophyta</taxon>
        <taxon>Spermatophyta</taxon>
        <taxon>Magnoliopsida</taxon>
        <taxon>eudicotyledons</taxon>
        <taxon>Gunneridae</taxon>
        <taxon>Pentapetalae</taxon>
        <taxon>rosids</taxon>
        <taxon>malvids</taxon>
        <taxon>Malvales</taxon>
        <taxon>Dipterocarpaceae</taxon>
        <taxon>Rubroshorea</taxon>
    </lineage>
</organism>
<dbReference type="GO" id="GO:0004523">
    <property type="term" value="F:RNA-DNA hybrid ribonuclease activity"/>
    <property type="evidence" value="ECO:0007669"/>
    <property type="project" value="InterPro"/>
</dbReference>
<name>A0AAV5L9Z5_9ROSI</name>
<sequence>MIREKRTKENRSLTVQSKKIRQNSNNLCFNRSSNLSSIRLRHWTLQLKFWSAKEKIFRTSSSCFNPVKWSKPPLGWMKLSSDGSAFSNPGSAGAGVVIRDDRGNWVVGYAKKLGIGSNNMAELWAVRSANDTTGPLVDSYRLLIQQLEQVRIEHAYRETNEIADALTKFAATTEKQFALL</sequence>
<dbReference type="GO" id="GO:0003676">
    <property type="term" value="F:nucleic acid binding"/>
    <property type="evidence" value="ECO:0007669"/>
    <property type="project" value="InterPro"/>
</dbReference>
<dbReference type="Pfam" id="PF13456">
    <property type="entry name" value="RVT_3"/>
    <property type="match status" value="2"/>
</dbReference>
<feature type="domain" description="RNase H type-1" evidence="1">
    <location>
        <begin position="134"/>
        <end position="170"/>
    </location>
</feature>
<dbReference type="InterPro" id="IPR012337">
    <property type="entry name" value="RNaseH-like_sf"/>
</dbReference>
<keyword evidence="3" id="KW-1185">Reference proteome</keyword>
<dbReference type="SUPFAM" id="SSF53098">
    <property type="entry name" value="Ribonuclease H-like"/>
    <property type="match status" value="1"/>
</dbReference>
<gene>
    <name evidence="2" type="ORF">SLEP1_g42071</name>
</gene>
<comment type="caution">
    <text evidence="2">The sequence shown here is derived from an EMBL/GenBank/DDBJ whole genome shotgun (WGS) entry which is preliminary data.</text>
</comment>
<dbReference type="Proteomes" id="UP001054252">
    <property type="component" value="Unassembled WGS sequence"/>
</dbReference>
<dbReference type="EMBL" id="BPVZ01000101">
    <property type="protein sequence ID" value="GKV33582.1"/>
    <property type="molecule type" value="Genomic_DNA"/>
</dbReference>
<dbReference type="InterPro" id="IPR053151">
    <property type="entry name" value="RNase_H-like"/>
</dbReference>
<evidence type="ECO:0000313" key="2">
    <source>
        <dbReference type="EMBL" id="GKV33582.1"/>
    </source>
</evidence>
<feature type="domain" description="RNase H type-1" evidence="1">
    <location>
        <begin position="81"/>
        <end position="127"/>
    </location>
</feature>
<evidence type="ECO:0000313" key="3">
    <source>
        <dbReference type="Proteomes" id="UP001054252"/>
    </source>
</evidence>
<accession>A0AAV5L9Z5</accession>
<protein>
    <recommendedName>
        <fullName evidence="1">RNase H type-1 domain-containing protein</fullName>
    </recommendedName>
</protein>
<proteinExistence type="predicted"/>
<dbReference type="PANTHER" id="PTHR47723:SF19">
    <property type="entry name" value="POLYNUCLEOTIDYL TRANSFERASE, RIBONUCLEASE H-LIKE SUPERFAMILY PROTEIN"/>
    <property type="match status" value="1"/>
</dbReference>
<dbReference type="PANTHER" id="PTHR47723">
    <property type="entry name" value="OS05G0353850 PROTEIN"/>
    <property type="match status" value="1"/>
</dbReference>
<reference evidence="2 3" key="1">
    <citation type="journal article" date="2021" name="Commun. Biol.">
        <title>The genome of Shorea leprosula (Dipterocarpaceae) highlights the ecological relevance of drought in aseasonal tropical rainforests.</title>
        <authorList>
            <person name="Ng K.K.S."/>
            <person name="Kobayashi M.J."/>
            <person name="Fawcett J.A."/>
            <person name="Hatakeyama M."/>
            <person name="Paape T."/>
            <person name="Ng C.H."/>
            <person name="Ang C.C."/>
            <person name="Tnah L.H."/>
            <person name="Lee C.T."/>
            <person name="Nishiyama T."/>
            <person name="Sese J."/>
            <person name="O'Brien M.J."/>
            <person name="Copetti D."/>
            <person name="Mohd Noor M.I."/>
            <person name="Ong R.C."/>
            <person name="Putra M."/>
            <person name="Sireger I.Z."/>
            <person name="Indrioko S."/>
            <person name="Kosugi Y."/>
            <person name="Izuno A."/>
            <person name="Isagi Y."/>
            <person name="Lee S.L."/>
            <person name="Shimizu K.K."/>
        </authorList>
    </citation>
    <scope>NUCLEOTIDE SEQUENCE [LARGE SCALE GENOMIC DNA]</scope>
    <source>
        <strain evidence="2">214</strain>
    </source>
</reference>
<dbReference type="AlphaFoldDB" id="A0AAV5L9Z5"/>
<evidence type="ECO:0000259" key="1">
    <source>
        <dbReference type="Pfam" id="PF13456"/>
    </source>
</evidence>
<dbReference type="InterPro" id="IPR002156">
    <property type="entry name" value="RNaseH_domain"/>
</dbReference>
<dbReference type="InterPro" id="IPR036397">
    <property type="entry name" value="RNaseH_sf"/>
</dbReference>